<feature type="non-terminal residue" evidence="4">
    <location>
        <position position="1"/>
    </location>
</feature>
<organism evidence="4">
    <name type="scientific">marine sediment metagenome</name>
    <dbReference type="NCBI Taxonomy" id="412755"/>
    <lineage>
        <taxon>unclassified sequences</taxon>
        <taxon>metagenomes</taxon>
        <taxon>ecological metagenomes</taxon>
    </lineage>
</organism>
<feature type="compositionally biased region" description="Basic and acidic residues" evidence="3">
    <location>
        <begin position="16"/>
        <end position="31"/>
    </location>
</feature>
<comment type="caution">
    <text evidence="4">The sequence shown here is derived from an EMBL/GenBank/DDBJ whole genome shotgun (WGS) entry which is preliminary data.</text>
</comment>
<dbReference type="Gene3D" id="3.40.50.150">
    <property type="entry name" value="Vaccinia Virus protein VP39"/>
    <property type="match status" value="1"/>
</dbReference>
<dbReference type="GO" id="GO:0032259">
    <property type="term" value="P:methylation"/>
    <property type="evidence" value="ECO:0007669"/>
    <property type="project" value="UniProtKB-KW"/>
</dbReference>
<proteinExistence type="predicted"/>
<dbReference type="AlphaFoldDB" id="X1DFJ7"/>
<evidence type="ECO:0000256" key="3">
    <source>
        <dbReference type="SAM" id="MobiDB-lite"/>
    </source>
</evidence>
<dbReference type="SUPFAM" id="SSF53335">
    <property type="entry name" value="S-adenosyl-L-methionine-dependent methyltransferases"/>
    <property type="match status" value="1"/>
</dbReference>
<dbReference type="GO" id="GO:0008170">
    <property type="term" value="F:N-methyltransferase activity"/>
    <property type="evidence" value="ECO:0007669"/>
    <property type="project" value="InterPro"/>
</dbReference>
<evidence type="ECO:0000256" key="2">
    <source>
        <dbReference type="ARBA" id="ARBA00022679"/>
    </source>
</evidence>
<dbReference type="InterPro" id="IPR001091">
    <property type="entry name" value="RM_Methyltransferase"/>
</dbReference>
<dbReference type="InterPro" id="IPR029063">
    <property type="entry name" value="SAM-dependent_MTases_sf"/>
</dbReference>
<feature type="region of interest" description="Disordered" evidence="3">
    <location>
        <begin position="16"/>
        <end position="44"/>
    </location>
</feature>
<evidence type="ECO:0000313" key="4">
    <source>
        <dbReference type="EMBL" id="GAG95201.1"/>
    </source>
</evidence>
<dbReference type="GO" id="GO:0003677">
    <property type="term" value="F:DNA binding"/>
    <property type="evidence" value="ECO:0007669"/>
    <property type="project" value="InterPro"/>
</dbReference>
<keyword evidence="2" id="KW-0808">Transferase</keyword>
<sequence length="269" mass="29583">PANFFVQHSPDCERIGERRVKGTAKDARQNHDATNTGIFTQGGVGQAGYADADGLETIAAWRCPPHCPVRRLGEQSGVSKSNVRPPTGKPLFATEGRPMVWNDNNVMDTIERGHTDTGTAARFYHNADWSHEVAERLATCDPVLYQAKAGRKERDAGLEGMATVPHAAYGDFAGTPEHATNTKGKQRNIHPCCKPIALTRWLATLLLPPELYAPRRILIPFCGTMSEGIGALLAGWEEIVGIDNEREYVEIAEARLAYWASKPVQHELF</sequence>
<evidence type="ECO:0000256" key="1">
    <source>
        <dbReference type="ARBA" id="ARBA00022603"/>
    </source>
</evidence>
<name>X1DFJ7_9ZZZZ</name>
<reference evidence="4" key="1">
    <citation type="journal article" date="2014" name="Front. Microbiol.">
        <title>High frequency of phylogenetically diverse reductive dehalogenase-homologous genes in deep subseafloor sedimentary metagenomes.</title>
        <authorList>
            <person name="Kawai M."/>
            <person name="Futagami T."/>
            <person name="Toyoda A."/>
            <person name="Takaki Y."/>
            <person name="Nishi S."/>
            <person name="Hori S."/>
            <person name="Arai W."/>
            <person name="Tsubouchi T."/>
            <person name="Morono Y."/>
            <person name="Uchiyama I."/>
            <person name="Ito T."/>
            <person name="Fujiyama A."/>
            <person name="Inagaki F."/>
            <person name="Takami H."/>
        </authorList>
    </citation>
    <scope>NUCLEOTIDE SEQUENCE</scope>
    <source>
        <strain evidence="4">Expedition CK06-06</strain>
    </source>
</reference>
<gene>
    <name evidence="4" type="ORF">S01H4_44941</name>
</gene>
<dbReference type="PRINTS" id="PR00508">
    <property type="entry name" value="S21N4MTFRASE"/>
</dbReference>
<accession>X1DFJ7</accession>
<keyword evidence="1" id="KW-0489">Methyltransferase</keyword>
<feature type="region of interest" description="Disordered" evidence="3">
    <location>
        <begin position="75"/>
        <end position="96"/>
    </location>
</feature>
<protein>
    <recommendedName>
        <fullName evidence="5">DNA methylase N-4/N-6 domain-containing protein</fullName>
    </recommendedName>
</protein>
<dbReference type="EMBL" id="BART01024974">
    <property type="protein sequence ID" value="GAG95201.1"/>
    <property type="molecule type" value="Genomic_DNA"/>
</dbReference>
<evidence type="ECO:0008006" key="5">
    <source>
        <dbReference type="Google" id="ProtNLM"/>
    </source>
</evidence>